<dbReference type="STRING" id="1893.SAMN02787144_103647"/>
<accession>A0A1K2F8Y8</accession>
<dbReference type="AlphaFoldDB" id="A0A1K2F8Y8"/>
<dbReference type="EMBL" id="FPJO01000036">
    <property type="protein sequence ID" value="SFY43485.1"/>
    <property type="molecule type" value="Genomic_DNA"/>
</dbReference>
<gene>
    <name evidence="1" type="ORF">SAMN02787144_103647</name>
</gene>
<dbReference type="Proteomes" id="UP000181909">
    <property type="component" value="Unassembled WGS sequence"/>
</dbReference>
<sequence>MNVVVYDTGMLMALVSQDRRAHVLHKGFVAAGGHRPIVPGPALSQAWRTSPKTAYEWKRILADVVVHPGTRARFPVDRVPSCLPCAGGMTIENWKTIGDMIGTAALPPKKRPDPVDALAVFVAAAHGGGAVLTSDTDDIEAYATTLPGADVSAVAI</sequence>
<dbReference type="RefSeq" id="WP_072489172.1">
    <property type="nucleotide sequence ID" value="NZ_FPJO01000036.1"/>
</dbReference>
<evidence type="ECO:0000313" key="1">
    <source>
        <dbReference type="EMBL" id="SFY43485.1"/>
    </source>
</evidence>
<protein>
    <recommendedName>
        <fullName evidence="3">PIN domain-containing protein</fullName>
    </recommendedName>
</protein>
<dbReference type="OrthoDB" id="4257622at2"/>
<evidence type="ECO:0000313" key="2">
    <source>
        <dbReference type="Proteomes" id="UP000181909"/>
    </source>
</evidence>
<evidence type="ECO:0008006" key="3">
    <source>
        <dbReference type="Google" id="ProtNLM"/>
    </source>
</evidence>
<proteinExistence type="predicted"/>
<name>A0A1K2F8Y8_STRAR</name>
<reference evidence="1 2" key="1">
    <citation type="submission" date="2016-11" db="EMBL/GenBank/DDBJ databases">
        <authorList>
            <person name="Jaros S."/>
            <person name="Januszkiewicz K."/>
            <person name="Wedrychowicz H."/>
        </authorList>
    </citation>
    <scope>NUCLEOTIDE SEQUENCE [LARGE SCALE GENOMIC DNA]</scope>
    <source>
        <strain evidence="1 2">OK807</strain>
    </source>
</reference>
<organism evidence="1 2">
    <name type="scientific">Streptomyces atratus</name>
    <dbReference type="NCBI Taxonomy" id="1893"/>
    <lineage>
        <taxon>Bacteria</taxon>
        <taxon>Bacillati</taxon>
        <taxon>Actinomycetota</taxon>
        <taxon>Actinomycetes</taxon>
        <taxon>Kitasatosporales</taxon>
        <taxon>Streptomycetaceae</taxon>
        <taxon>Streptomyces</taxon>
    </lineage>
</organism>